<feature type="binding site" evidence="12">
    <location>
        <position position="325"/>
    </location>
    <ligand>
        <name>UDP-N-acetyl-alpha-D-glucosamine</name>
        <dbReference type="ChEBI" id="CHEBI:57705"/>
    </ligand>
</feature>
<feature type="binding site" evidence="12">
    <location>
        <begin position="121"/>
        <end position="125"/>
    </location>
    <ligand>
        <name>UDP-N-acetyl-alpha-D-glucosamine</name>
        <dbReference type="ChEBI" id="CHEBI:57705"/>
    </ligand>
</feature>
<sequence>MEEFRIRGGRALHGSLRVGSAKNAVLPVLAACVMCPEPIVLNDVPYILDVENMLEILRRLGVRCVRDGRRVEIDARDADCFQMPEHLSKQLRSSIFMMGSILTRFDRATVTYPGGCEIGLRPIDLHLKGLEALGARISEDHGLIHCDGSAMRGGDVHLDFPSVGATENVMMAAVTRRGVTRIFNAAREPEIVDLERFINAMGGHVTGAGSGTVTIEGVARLHGCEFTPMPDRIVAGTLLCASAATRGAITLTNVRPGDMTDVLGKLRASGSELELSENSVRITTPAVRGFRAYTQPYPGFPTDMQAQMMALACVAQGTSMIVENVFESRFAHAAQLSRMGADIWVHDRTAVIRGGRLDSARVSARDLRGGAALVIAGLAASGETVVDNIGVIDRGYESFENMLGELGADMARCVVRDRTA</sequence>
<feature type="domain" description="Enolpyruvate transferase" evidence="13">
    <location>
        <begin position="7"/>
        <end position="403"/>
    </location>
</feature>
<dbReference type="InterPro" id="IPR013792">
    <property type="entry name" value="RNA3'P_cycl/enolpyr_Trfase_a/b"/>
</dbReference>
<feature type="binding site" evidence="12">
    <location>
        <begin position="22"/>
        <end position="23"/>
    </location>
    <ligand>
        <name>phosphoenolpyruvate</name>
        <dbReference type="ChEBI" id="CHEBI:58702"/>
    </ligand>
</feature>
<keyword evidence="5 12" id="KW-0808">Transferase</keyword>
<dbReference type="GO" id="GO:0051301">
    <property type="term" value="P:cell division"/>
    <property type="evidence" value="ECO:0007669"/>
    <property type="project" value="UniProtKB-KW"/>
</dbReference>
<dbReference type="GO" id="GO:0008760">
    <property type="term" value="F:UDP-N-acetylglucosamine 1-carboxyvinyltransferase activity"/>
    <property type="evidence" value="ECO:0007669"/>
    <property type="project" value="UniProtKB-UniRule"/>
</dbReference>
<dbReference type="GO" id="GO:0071555">
    <property type="term" value="P:cell wall organization"/>
    <property type="evidence" value="ECO:0007669"/>
    <property type="project" value="UniProtKB-KW"/>
</dbReference>
<evidence type="ECO:0000256" key="3">
    <source>
        <dbReference type="ARBA" id="ARBA00022490"/>
    </source>
</evidence>
<dbReference type="GO" id="GO:0009252">
    <property type="term" value="P:peptidoglycan biosynthetic process"/>
    <property type="evidence" value="ECO:0007669"/>
    <property type="project" value="UniProtKB-UniRule"/>
</dbReference>
<dbReference type="HAMAP" id="MF_00111">
    <property type="entry name" value="MurA"/>
    <property type="match status" value="1"/>
</dbReference>
<dbReference type="EC" id="2.5.1.7" evidence="12"/>
<dbReference type="InterPro" id="IPR050068">
    <property type="entry name" value="MurA_subfamily"/>
</dbReference>
<organism evidence="14 15">
    <name type="scientific">Candidatus Fimadaptatus faecigallinarum</name>
    <dbReference type="NCBI Taxonomy" id="2840814"/>
    <lineage>
        <taxon>Bacteria</taxon>
        <taxon>Bacillati</taxon>
        <taxon>Bacillota</taxon>
        <taxon>Clostridia</taxon>
        <taxon>Eubacteriales</taxon>
        <taxon>Candidatus Fimadaptatus</taxon>
    </lineage>
</organism>
<keyword evidence="6 12" id="KW-0133">Cell shape</keyword>
<feature type="active site" description="Proton donor" evidence="12">
    <location>
        <position position="116"/>
    </location>
</feature>
<feature type="binding site" evidence="12">
    <location>
        <position position="303"/>
    </location>
    <ligand>
        <name>UDP-N-acetyl-alpha-D-glucosamine</name>
        <dbReference type="ChEBI" id="CHEBI:57705"/>
    </ligand>
</feature>
<keyword evidence="9 12" id="KW-0961">Cell wall biogenesis/degradation</keyword>
<accession>A0A9D1LRG2</accession>
<reference evidence="14" key="1">
    <citation type="submission" date="2020-10" db="EMBL/GenBank/DDBJ databases">
        <authorList>
            <person name="Gilroy R."/>
        </authorList>
    </citation>
    <scope>NUCLEOTIDE SEQUENCE</scope>
    <source>
        <strain evidence="14">ChiSxjej2B14-8506</strain>
    </source>
</reference>
<evidence type="ECO:0000259" key="13">
    <source>
        <dbReference type="Pfam" id="PF00275"/>
    </source>
</evidence>
<dbReference type="NCBIfam" id="NF006873">
    <property type="entry name" value="PRK09369.1"/>
    <property type="match status" value="1"/>
</dbReference>
<comment type="catalytic activity">
    <reaction evidence="11 12">
        <text>phosphoenolpyruvate + UDP-N-acetyl-alpha-D-glucosamine = UDP-N-acetyl-3-O-(1-carboxyvinyl)-alpha-D-glucosamine + phosphate</text>
        <dbReference type="Rhea" id="RHEA:18681"/>
        <dbReference type="ChEBI" id="CHEBI:43474"/>
        <dbReference type="ChEBI" id="CHEBI:57705"/>
        <dbReference type="ChEBI" id="CHEBI:58702"/>
        <dbReference type="ChEBI" id="CHEBI:68483"/>
        <dbReference type="EC" id="2.5.1.7"/>
    </reaction>
</comment>
<evidence type="ECO:0000256" key="1">
    <source>
        <dbReference type="ARBA" id="ARBA00004496"/>
    </source>
</evidence>
<comment type="similarity">
    <text evidence="10 12">Belongs to the EPSP synthase family. MurA subfamily.</text>
</comment>
<keyword evidence="7 12" id="KW-0573">Peptidoglycan synthesis</keyword>
<protein>
    <recommendedName>
        <fullName evidence="12">UDP-N-acetylglucosamine 1-carboxyvinyltransferase</fullName>
        <ecNumber evidence="12">2.5.1.7</ecNumber>
    </recommendedName>
    <alternativeName>
        <fullName evidence="12">Enoylpyruvate transferase</fullName>
    </alternativeName>
    <alternativeName>
        <fullName evidence="12">UDP-N-acetylglucosamine enolpyruvyl transferase</fullName>
        <shortName evidence="12">EPT</shortName>
    </alternativeName>
</protein>
<evidence type="ECO:0000256" key="9">
    <source>
        <dbReference type="ARBA" id="ARBA00023316"/>
    </source>
</evidence>
<dbReference type="PANTHER" id="PTHR43783:SF1">
    <property type="entry name" value="UDP-N-ACETYLGLUCOSAMINE 1-CARBOXYVINYLTRANSFERASE"/>
    <property type="match status" value="1"/>
</dbReference>
<evidence type="ECO:0000256" key="6">
    <source>
        <dbReference type="ARBA" id="ARBA00022960"/>
    </source>
</evidence>
<dbReference type="Proteomes" id="UP000824123">
    <property type="component" value="Unassembled WGS sequence"/>
</dbReference>
<dbReference type="SUPFAM" id="SSF55205">
    <property type="entry name" value="EPT/RTPC-like"/>
    <property type="match status" value="1"/>
</dbReference>
<proteinExistence type="inferred from homology"/>
<keyword evidence="8 12" id="KW-0131">Cell cycle</keyword>
<dbReference type="EMBL" id="DVNK01000033">
    <property type="protein sequence ID" value="HIU46590.1"/>
    <property type="molecule type" value="Genomic_DNA"/>
</dbReference>
<feature type="binding site" evidence="12">
    <location>
        <position position="92"/>
    </location>
    <ligand>
        <name>UDP-N-acetyl-alpha-D-glucosamine</name>
        <dbReference type="ChEBI" id="CHEBI:57705"/>
    </ligand>
</feature>
<dbReference type="AlphaFoldDB" id="A0A9D1LRG2"/>
<evidence type="ECO:0000256" key="8">
    <source>
        <dbReference type="ARBA" id="ARBA00023306"/>
    </source>
</evidence>
<name>A0A9D1LRG2_9FIRM</name>
<comment type="pathway">
    <text evidence="2 12">Cell wall biogenesis; peptidoglycan biosynthesis.</text>
</comment>
<feature type="modified residue" description="2-(S-cysteinyl)pyruvic acid O-phosphothioketal" evidence="12">
    <location>
        <position position="116"/>
    </location>
</feature>
<reference evidence="14" key="2">
    <citation type="journal article" date="2021" name="PeerJ">
        <title>Extensive microbial diversity within the chicken gut microbiome revealed by metagenomics and culture.</title>
        <authorList>
            <person name="Gilroy R."/>
            <person name="Ravi A."/>
            <person name="Getino M."/>
            <person name="Pursley I."/>
            <person name="Horton D.L."/>
            <person name="Alikhan N.F."/>
            <person name="Baker D."/>
            <person name="Gharbi K."/>
            <person name="Hall N."/>
            <person name="Watson M."/>
            <person name="Adriaenssens E.M."/>
            <person name="Foster-Nyarko E."/>
            <person name="Jarju S."/>
            <person name="Secka A."/>
            <person name="Antonio M."/>
            <person name="Oren A."/>
            <person name="Chaudhuri R.R."/>
            <person name="La Ragione R."/>
            <person name="Hildebrand F."/>
            <person name="Pallen M.J."/>
        </authorList>
    </citation>
    <scope>NUCLEOTIDE SEQUENCE</scope>
    <source>
        <strain evidence="14">ChiSxjej2B14-8506</strain>
    </source>
</reference>
<keyword evidence="3 12" id="KW-0963">Cytoplasm</keyword>
<keyword evidence="12" id="KW-0670">Pyruvate</keyword>
<comment type="caution">
    <text evidence="12">Lacks conserved residue(s) required for the propagation of feature annotation.</text>
</comment>
<dbReference type="GO" id="GO:0019277">
    <property type="term" value="P:UDP-N-acetylgalactosamine biosynthetic process"/>
    <property type="evidence" value="ECO:0007669"/>
    <property type="project" value="InterPro"/>
</dbReference>
<evidence type="ECO:0000256" key="4">
    <source>
        <dbReference type="ARBA" id="ARBA00022618"/>
    </source>
</evidence>
<evidence type="ECO:0000256" key="10">
    <source>
        <dbReference type="ARBA" id="ARBA00038367"/>
    </source>
</evidence>
<dbReference type="Gene3D" id="3.65.10.10">
    <property type="entry name" value="Enolpyruvate transferase domain"/>
    <property type="match status" value="2"/>
</dbReference>
<dbReference type="GO" id="GO:0008360">
    <property type="term" value="P:regulation of cell shape"/>
    <property type="evidence" value="ECO:0007669"/>
    <property type="project" value="UniProtKB-KW"/>
</dbReference>
<evidence type="ECO:0000256" key="11">
    <source>
        <dbReference type="ARBA" id="ARBA00047527"/>
    </source>
</evidence>
<dbReference type="Pfam" id="PF00275">
    <property type="entry name" value="EPSP_synthase"/>
    <property type="match status" value="1"/>
</dbReference>
<evidence type="ECO:0000313" key="15">
    <source>
        <dbReference type="Proteomes" id="UP000824123"/>
    </source>
</evidence>
<evidence type="ECO:0000256" key="12">
    <source>
        <dbReference type="HAMAP-Rule" id="MF_00111"/>
    </source>
</evidence>
<dbReference type="NCBIfam" id="TIGR01072">
    <property type="entry name" value="murA"/>
    <property type="match status" value="1"/>
</dbReference>
<keyword evidence="4 12" id="KW-0132">Cell division</keyword>
<comment type="function">
    <text evidence="12">Cell wall formation. Adds enolpyruvyl to UDP-N-acetylglucosamine.</text>
</comment>
<comment type="caution">
    <text evidence="14">The sequence shown here is derived from an EMBL/GenBank/DDBJ whole genome shotgun (WGS) entry which is preliminary data.</text>
</comment>
<dbReference type="InterPro" id="IPR005750">
    <property type="entry name" value="UDP_GlcNAc_COvinyl_MurA"/>
</dbReference>
<comment type="subcellular location">
    <subcellularLocation>
        <location evidence="1 12">Cytoplasm</location>
    </subcellularLocation>
</comment>
<evidence type="ECO:0000256" key="7">
    <source>
        <dbReference type="ARBA" id="ARBA00022984"/>
    </source>
</evidence>
<dbReference type="InterPro" id="IPR036968">
    <property type="entry name" value="Enolpyruvate_Tfrase_sf"/>
</dbReference>
<dbReference type="InterPro" id="IPR001986">
    <property type="entry name" value="Enolpyruvate_Tfrase_dom"/>
</dbReference>
<evidence type="ECO:0000256" key="2">
    <source>
        <dbReference type="ARBA" id="ARBA00004752"/>
    </source>
</evidence>
<dbReference type="CDD" id="cd01555">
    <property type="entry name" value="UdpNAET"/>
    <property type="match status" value="1"/>
</dbReference>
<gene>
    <name evidence="12 14" type="primary">murA</name>
    <name evidence="14" type="ORF">IAC59_04965</name>
</gene>
<evidence type="ECO:0000313" key="14">
    <source>
        <dbReference type="EMBL" id="HIU46590.1"/>
    </source>
</evidence>
<dbReference type="PANTHER" id="PTHR43783">
    <property type="entry name" value="UDP-N-ACETYLGLUCOSAMINE 1-CARBOXYVINYLTRANSFERASE"/>
    <property type="match status" value="1"/>
</dbReference>
<evidence type="ECO:0000256" key="5">
    <source>
        <dbReference type="ARBA" id="ARBA00022679"/>
    </source>
</evidence>
<dbReference type="GO" id="GO:0005737">
    <property type="term" value="C:cytoplasm"/>
    <property type="evidence" value="ECO:0007669"/>
    <property type="project" value="UniProtKB-SubCell"/>
</dbReference>